<dbReference type="SMART" id="SM00028">
    <property type="entry name" value="TPR"/>
    <property type="match status" value="4"/>
</dbReference>
<evidence type="ECO:0000256" key="6">
    <source>
        <dbReference type="ARBA" id="ARBA00022777"/>
    </source>
</evidence>
<evidence type="ECO:0000256" key="5">
    <source>
        <dbReference type="ARBA" id="ARBA00022741"/>
    </source>
</evidence>
<feature type="repeat" description="TPR" evidence="9">
    <location>
        <begin position="175"/>
        <end position="208"/>
    </location>
</feature>
<dbReference type="PANTHER" id="PTHR24421">
    <property type="entry name" value="NITRATE/NITRITE SENSOR PROTEIN NARX-RELATED"/>
    <property type="match status" value="1"/>
</dbReference>
<keyword evidence="8" id="KW-0902">Two-component regulatory system</keyword>
<accession>W2URP3</accession>
<dbReference type="CDD" id="cd16917">
    <property type="entry name" value="HATPase_UhpB-NarQ-NarX-like"/>
    <property type="match status" value="1"/>
</dbReference>
<dbReference type="InterPro" id="IPR050482">
    <property type="entry name" value="Sensor_HK_TwoCompSys"/>
</dbReference>
<dbReference type="GO" id="GO:0005524">
    <property type="term" value="F:ATP binding"/>
    <property type="evidence" value="ECO:0007669"/>
    <property type="project" value="UniProtKB-KW"/>
</dbReference>
<dbReference type="InterPro" id="IPR011990">
    <property type="entry name" value="TPR-like_helical_dom_sf"/>
</dbReference>
<dbReference type="InterPro" id="IPR036890">
    <property type="entry name" value="HATPase_C_sf"/>
</dbReference>
<dbReference type="InterPro" id="IPR005467">
    <property type="entry name" value="His_kinase_dom"/>
</dbReference>
<dbReference type="SUPFAM" id="SSF55874">
    <property type="entry name" value="ATPase domain of HSP90 chaperone/DNA topoisomerase II/histidine kinase"/>
    <property type="match status" value="1"/>
</dbReference>
<evidence type="ECO:0000259" key="11">
    <source>
        <dbReference type="PROSITE" id="PS50109"/>
    </source>
</evidence>
<evidence type="ECO:0000313" key="13">
    <source>
        <dbReference type="Proteomes" id="UP000018850"/>
    </source>
</evidence>
<evidence type="ECO:0000256" key="4">
    <source>
        <dbReference type="ARBA" id="ARBA00022679"/>
    </source>
</evidence>
<dbReference type="GO" id="GO:0000155">
    <property type="term" value="F:phosphorelay sensor kinase activity"/>
    <property type="evidence" value="ECO:0007669"/>
    <property type="project" value="InterPro"/>
</dbReference>
<dbReference type="Gene3D" id="1.25.40.10">
    <property type="entry name" value="Tetratricopeptide repeat domain"/>
    <property type="match status" value="2"/>
</dbReference>
<dbReference type="InterPro" id="IPR011712">
    <property type="entry name" value="Sig_transdc_His_kin_sub3_dim/P"/>
</dbReference>
<dbReference type="PROSITE" id="PS50005">
    <property type="entry name" value="TPR"/>
    <property type="match status" value="1"/>
</dbReference>
<evidence type="ECO:0000256" key="2">
    <source>
        <dbReference type="ARBA" id="ARBA00012438"/>
    </source>
</evidence>
<comment type="caution">
    <text evidence="12">The sequence shown here is derived from an EMBL/GenBank/DDBJ whole genome shotgun (WGS) entry which is preliminary data.</text>
</comment>
<evidence type="ECO:0000256" key="3">
    <source>
        <dbReference type="ARBA" id="ARBA00022553"/>
    </source>
</evidence>
<dbReference type="SMART" id="SM00387">
    <property type="entry name" value="HATPase_c"/>
    <property type="match status" value="1"/>
</dbReference>
<dbReference type="InterPro" id="IPR003594">
    <property type="entry name" value="HATPase_dom"/>
</dbReference>
<keyword evidence="10" id="KW-0472">Membrane</keyword>
<dbReference type="PROSITE" id="PS50109">
    <property type="entry name" value="HIS_KIN"/>
    <property type="match status" value="1"/>
</dbReference>
<evidence type="ECO:0000256" key="1">
    <source>
        <dbReference type="ARBA" id="ARBA00000085"/>
    </source>
</evidence>
<dbReference type="EMBL" id="AYXY01000016">
    <property type="protein sequence ID" value="ETN96151.1"/>
    <property type="molecule type" value="Genomic_DNA"/>
</dbReference>
<evidence type="ECO:0000313" key="12">
    <source>
        <dbReference type="EMBL" id="ETN96151.1"/>
    </source>
</evidence>
<protein>
    <recommendedName>
        <fullName evidence="2">histidine kinase</fullName>
        <ecNumber evidence="2">2.7.13.3</ecNumber>
    </recommendedName>
</protein>
<keyword evidence="10" id="KW-1133">Transmembrane helix</keyword>
<dbReference type="Gene3D" id="1.20.5.1930">
    <property type="match status" value="1"/>
</dbReference>
<name>W2URP3_9FLAO</name>
<dbReference type="Gene3D" id="3.30.565.10">
    <property type="entry name" value="Histidine kinase-like ATPase, C-terminal domain"/>
    <property type="match status" value="1"/>
</dbReference>
<dbReference type="InterPro" id="IPR019734">
    <property type="entry name" value="TPR_rpt"/>
</dbReference>
<reference evidence="13" key="1">
    <citation type="submission" date="2013-11" db="EMBL/GenBank/DDBJ databases">
        <title>Draft genome sequence from a member of Zhouia, isolated tidal flat.</title>
        <authorList>
            <person name="Jin H."/>
            <person name="Jeon C.O."/>
        </authorList>
    </citation>
    <scope>NUCLEOTIDE SEQUENCE [LARGE SCALE GENOMIC DNA]</scope>
    <source>
        <strain evidence="13">AD3</strain>
    </source>
</reference>
<dbReference type="EC" id="2.7.13.3" evidence="2"/>
<keyword evidence="4" id="KW-0808">Transferase</keyword>
<keyword evidence="3" id="KW-0597">Phosphoprotein</keyword>
<keyword evidence="10" id="KW-0812">Transmembrane</keyword>
<dbReference type="GO" id="GO:0046983">
    <property type="term" value="F:protein dimerization activity"/>
    <property type="evidence" value="ECO:0007669"/>
    <property type="project" value="InterPro"/>
</dbReference>
<proteinExistence type="predicted"/>
<keyword evidence="6" id="KW-0418">Kinase</keyword>
<dbReference type="PANTHER" id="PTHR24421:SF10">
    <property type="entry name" value="NITRATE_NITRITE SENSOR PROTEIN NARQ"/>
    <property type="match status" value="1"/>
</dbReference>
<dbReference type="SUPFAM" id="SSF48452">
    <property type="entry name" value="TPR-like"/>
    <property type="match status" value="2"/>
</dbReference>
<dbReference type="Pfam" id="PF02518">
    <property type="entry name" value="HATPase_c"/>
    <property type="match status" value="1"/>
</dbReference>
<dbReference type="Pfam" id="PF07730">
    <property type="entry name" value="HisKA_3"/>
    <property type="match status" value="1"/>
</dbReference>
<dbReference type="eggNOG" id="COG4585">
    <property type="taxonomic scope" value="Bacteria"/>
</dbReference>
<evidence type="ECO:0000256" key="9">
    <source>
        <dbReference type="PROSITE-ProRule" id="PRU00339"/>
    </source>
</evidence>
<keyword evidence="5" id="KW-0547">Nucleotide-binding</keyword>
<dbReference type="RefSeq" id="WP_038263146.1">
    <property type="nucleotide sequence ID" value="NZ_AYXY01000016.1"/>
</dbReference>
<evidence type="ECO:0000256" key="10">
    <source>
        <dbReference type="SAM" id="Phobius"/>
    </source>
</evidence>
<evidence type="ECO:0000256" key="7">
    <source>
        <dbReference type="ARBA" id="ARBA00022840"/>
    </source>
</evidence>
<feature type="transmembrane region" description="Helical" evidence="10">
    <location>
        <begin position="358"/>
        <end position="376"/>
    </location>
</feature>
<sequence>MFVKNKEDSISARKLSVIAYQYWKLNDTATYRYLNHKARSLALKNRDTFLLADTHWNDGLTFKQREVYDSTYYHYNIASKYFEKLKRADLAANMLYGMSFVKGRYRDYTGSEVLMFKAITIYKKLKNYKNLYSCYNQLAILQRDIHAYDTALYYHNIALNYLEKLDKTERDRLILFTLNNIGLVYRDKGNYAKALTYFNRVLAYADLEKEESDHYARVLDNKAFCKLLSGDTLDVRKDMNKALEIRVKNNNKNGIVLSKLHLTEYHAHVGDTLIAKRYAHQAKKQANEVRNSRDYLRALELLSILEPKKSGIYFKNYLSYNDSLLNVERNTINKFTRIEFETDEYIQENKRLTEHRKWLMVSGVGILTILSLIYYIRVQRVRNKNLMLEAQQQRTNEEYYQLTIKQQLKLEEEKQNERNRISAELHDGILSDLYGIRMQLGFLNLKSEDPTSQEFDEYLEGLQTVENEIRSVSHQLNSDTSELTNNYNALLNSLIDDKSSVGGFKGELLMNKALNWNLIDEEIKLHTYRVLQELLQNIVKHAKATFVTVEFNYRNDLLELKLTDNGVGFDQKKVKGGIGQKTIKSRVKKISGSLDIKSILHKGTEVVVVIPIIKNDKNG</sequence>
<organism evidence="12 13">
    <name type="scientific">Zhouia amylolytica AD3</name>
    <dbReference type="NCBI Taxonomy" id="1286632"/>
    <lineage>
        <taxon>Bacteria</taxon>
        <taxon>Pseudomonadati</taxon>
        <taxon>Bacteroidota</taxon>
        <taxon>Flavobacteriia</taxon>
        <taxon>Flavobacteriales</taxon>
        <taxon>Flavobacteriaceae</taxon>
        <taxon>Zhouia</taxon>
    </lineage>
</organism>
<dbReference type="GO" id="GO:0016020">
    <property type="term" value="C:membrane"/>
    <property type="evidence" value="ECO:0007669"/>
    <property type="project" value="InterPro"/>
</dbReference>
<feature type="domain" description="Histidine kinase" evidence="11">
    <location>
        <begin position="529"/>
        <end position="614"/>
    </location>
</feature>
<dbReference type="Proteomes" id="UP000018850">
    <property type="component" value="Unassembled WGS sequence"/>
</dbReference>
<reference evidence="12 13" key="2">
    <citation type="journal article" date="2016" name="Genome Announc.">
        <title>Draft Genome Sequence of Zhouia amylolytica AD3, Isolated from Tidal Flat Sediment.</title>
        <authorList>
            <person name="Jia B."/>
            <person name="Jin H.M."/>
            <person name="Lee H.J."/>
            <person name="Jeon C.O."/>
        </authorList>
    </citation>
    <scope>NUCLEOTIDE SEQUENCE [LARGE SCALE GENOMIC DNA]</scope>
    <source>
        <strain evidence="12 13">AD3</strain>
    </source>
</reference>
<evidence type="ECO:0000256" key="8">
    <source>
        <dbReference type="ARBA" id="ARBA00023012"/>
    </source>
</evidence>
<dbReference type="AlphaFoldDB" id="W2URP3"/>
<dbReference type="Pfam" id="PF13424">
    <property type="entry name" value="TPR_12"/>
    <property type="match status" value="1"/>
</dbReference>
<gene>
    <name evidence="12" type="ORF">P278_09520</name>
</gene>
<comment type="catalytic activity">
    <reaction evidence="1">
        <text>ATP + protein L-histidine = ADP + protein N-phospho-L-histidine.</text>
        <dbReference type="EC" id="2.7.13.3"/>
    </reaction>
</comment>
<keyword evidence="7" id="KW-0067">ATP-binding</keyword>
<keyword evidence="9" id="KW-0802">TPR repeat</keyword>
<keyword evidence="13" id="KW-1185">Reference proteome</keyword>